<evidence type="ECO:0000256" key="5">
    <source>
        <dbReference type="ARBA" id="ARBA00022842"/>
    </source>
</evidence>
<dbReference type="Pfam" id="PF02780">
    <property type="entry name" value="Transketolase_C"/>
    <property type="match status" value="1"/>
</dbReference>
<feature type="domain" description="Transketolase C-terminal" evidence="9">
    <location>
        <begin position="24"/>
        <end position="140"/>
    </location>
</feature>
<organism evidence="10 11">
    <name type="scientific">Stenotrophomonas nitritireducens</name>
    <dbReference type="NCBI Taxonomy" id="83617"/>
    <lineage>
        <taxon>Bacteria</taxon>
        <taxon>Pseudomonadati</taxon>
        <taxon>Pseudomonadota</taxon>
        <taxon>Gammaproteobacteria</taxon>
        <taxon>Lysobacterales</taxon>
        <taxon>Lysobacteraceae</taxon>
        <taxon>Stenotrophomonas</taxon>
    </lineage>
</organism>
<keyword evidence="7" id="KW-0786">Thiamine pyrophosphate</keyword>
<keyword evidence="8" id="KW-0414">Isoprene biosynthesis</keyword>
<dbReference type="InterPro" id="IPR009014">
    <property type="entry name" value="Transketo_C/PFOR_II"/>
</dbReference>
<reference evidence="10" key="1">
    <citation type="submission" date="2021-02" db="EMBL/GenBank/DDBJ databases">
        <title>Thiocyanate and organic carbon inputs drive convergent selection for specific autotrophic Afipia and Thiobacillus strains within complex microbiomes.</title>
        <authorList>
            <person name="Huddy R.J."/>
            <person name="Sachdeva R."/>
            <person name="Kadzinga F."/>
            <person name="Kantor R.S."/>
            <person name="Harrison S.T.L."/>
            <person name="Banfield J.F."/>
        </authorList>
    </citation>
    <scope>NUCLEOTIDE SEQUENCE</scope>
    <source>
        <strain evidence="10">SCN18_10_11_15_R1_P_69_7</strain>
    </source>
</reference>
<dbReference type="Gene3D" id="3.40.50.920">
    <property type="match status" value="1"/>
</dbReference>
<name>A0A9D8PZR8_9GAMM</name>
<dbReference type="GO" id="GO:0005829">
    <property type="term" value="C:cytosol"/>
    <property type="evidence" value="ECO:0007669"/>
    <property type="project" value="TreeGrafter"/>
</dbReference>
<keyword evidence="6" id="KW-0784">Thiamine biosynthesis</keyword>
<evidence type="ECO:0000256" key="3">
    <source>
        <dbReference type="ARBA" id="ARBA00022679"/>
    </source>
</evidence>
<dbReference type="GO" id="GO:0009228">
    <property type="term" value="P:thiamine biosynthetic process"/>
    <property type="evidence" value="ECO:0007669"/>
    <property type="project" value="UniProtKB-KW"/>
</dbReference>
<dbReference type="PANTHER" id="PTHR43322:SF5">
    <property type="entry name" value="1-DEOXY-D-XYLULOSE-5-PHOSPHATE SYNTHASE, CHLOROPLASTIC"/>
    <property type="match status" value="1"/>
</dbReference>
<accession>A0A9D8PZR8</accession>
<proteinExistence type="predicted"/>
<evidence type="ECO:0000313" key="11">
    <source>
        <dbReference type="Proteomes" id="UP000664815"/>
    </source>
</evidence>
<evidence type="ECO:0000256" key="7">
    <source>
        <dbReference type="ARBA" id="ARBA00023052"/>
    </source>
</evidence>
<dbReference type="PANTHER" id="PTHR43322">
    <property type="entry name" value="1-D-DEOXYXYLULOSE 5-PHOSPHATE SYNTHASE-RELATED"/>
    <property type="match status" value="1"/>
</dbReference>
<dbReference type="InterPro" id="IPR005477">
    <property type="entry name" value="Dxylulose-5-P_synthase"/>
</dbReference>
<dbReference type="GO" id="GO:0008661">
    <property type="term" value="F:1-deoxy-D-xylulose-5-phosphate synthase activity"/>
    <property type="evidence" value="ECO:0007669"/>
    <property type="project" value="UniProtKB-EC"/>
</dbReference>
<feature type="non-terminal residue" evidence="10">
    <location>
        <position position="1"/>
    </location>
</feature>
<keyword evidence="3 10" id="KW-0808">Transferase</keyword>
<evidence type="ECO:0000313" key="10">
    <source>
        <dbReference type="EMBL" id="MBN8798869.1"/>
    </source>
</evidence>
<dbReference type="EMBL" id="JAFKMG010000543">
    <property type="protein sequence ID" value="MBN8798869.1"/>
    <property type="molecule type" value="Genomic_DNA"/>
</dbReference>
<dbReference type="GO" id="GO:0046872">
    <property type="term" value="F:metal ion binding"/>
    <property type="evidence" value="ECO:0007669"/>
    <property type="project" value="UniProtKB-KW"/>
</dbReference>
<evidence type="ECO:0000256" key="6">
    <source>
        <dbReference type="ARBA" id="ARBA00022977"/>
    </source>
</evidence>
<evidence type="ECO:0000256" key="2">
    <source>
        <dbReference type="ARBA" id="ARBA00011738"/>
    </source>
</evidence>
<keyword evidence="4" id="KW-0479">Metal-binding</keyword>
<protein>
    <submittedName>
        <fullName evidence="10">1-deoxy-D-xylulose-5-phosphate synthase</fullName>
        <ecNumber evidence="10">2.2.1.7</ecNumber>
    </submittedName>
</protein>
<evidence type="ECO:0000256" key="1">
    <source>
        <dbReference type="ARBA" id="ARBA00001946"/>
    </source>
</evidence>
<dbReference type="FunFam" id="3.40.50.920:FF:000002">
    <property type="entry name" value="1-deoxy-D-xylulose-5-phosphate synthase"/>
    <property type="match status" value="1"/>
</dbReference>
<dbReference type="GO" id="GO:0019288">
    <property type="term" value="P:isopentenyl diphosphate biosynthetic process, methylerythritol 4-phosphate pathway"/>
    <property type="evidence" value="ECO:0007669"/>
    <property type="project" value="TreeGrafter"/>
</dbReference>
<dbReference type="InterPro" id="IPR033248">
    <property type="entry name" value="Transketolase_C"/>
</dbReference>
<comment type="cofactor">
    <cofactor evidence="1">
        <name>Mg(2+)</name>
        <dbReference type="ChEBI" id="CHEBI:18420"/>
    </cofactor>
</comment>
<dbReference type="SUPFAM" id="SSF52922">
    <property type="entry name" value="TK C-terminal domain-like"/>
    <property type="match status" value="1"/>
</dbReference>
<dbReference type="Proteomes" id="UP000664815">
    <property type="component" value="Unassembled WGS sequence"/>
</dbReference>
<evidence type="ECO:0000259" key="9">
    <source>
        <dbReference type="Pfam" id="PF02780"/>
    </source>
</evidence>
<gene>
    <name evidence="10" type="ORF">J0H45_05865</name>
</gene>
<comment type="subunit">
    <text evidence="2">Homodimer.</text>
</comment>
<sequence length="162" mass="16903">AVRYPRGTGPGVAPGVDLSTLPVGKAQLRAQGHRLAILAFGSTVAAAEQAGRELGLSVVNMRFIKPLDRAMLLDLARTHEGFVTVEDNVVAGGAGSGVSELLNAEAILMPVLHLGLPDSFQHHASREDLLAEAGIDAAGIRDAILRRWPDLRNASAPMSATG</sequence>
<evidence type="ECO:0000256" key="4">
    <source>
        <dbReference type="ARBA" id="ARBA00022723"/>
    </source>
</evidence>
<dbReference type="EC" id="2.2.1.7" evidence="10"/>
<comment type="caution">
    <text evidence="10">The sequence shown here is derived from an EMBL/GenBank/DDBJ whole genome shotgun (WGS) entry which is preliminary data.</text>
</comment>
<dbReference type="AlphaFoldDB" id="A0A9D8PZR8"/>
<keyword evidence="5" id="KW-0460">Magnesium</keyword>
<dbReference type="GO" id="GO:0016114">
    <property type="term" value="P:terpenoid biosynthetic process"/>
    <property type="evidence" value="ECO:0007669"/>
    <property type="project" value="InterPro"/>
</dbReference>
<evidence type="ECO:0000256" key="8">
    <source>
        <dbReference type="ARBA" id="ARBA00023229"/>
    </source>
</evidence>